<keyword evidence="5" id="KW-0677">Repeat</keyword>
<evidence type="ECO:0000256" key="6">
    <source>
        <dbReference type="ARBA" id="ARBA00022847"/>
    </source>
</evidence>
<dbReference type="GO" id="GO:0015184">
    <property type="term" value="F:L-cystine transmembrane transporter activity"/>
    <property type="evidence" value="ECO:0007669"/>
    <property type="project" value="TreeGrafter"/>
</dbReference>
<dbReference type="InterPro" id="IPR005282">
    <property type="entry name" value="LC_transporter"/>
</dbReference>
<evidence type="ECO:0000313" key="11">
    <source>
        <dbReference type="EnsemblMetazoa" id="AALB008653-PA"/>
    </source>
</evidence>
<dbReference type="VEuPathDB" id="VectorBase:AALB20_031568"/>
<evidence type="ECO:0000256" key="10">
    <source>
        <dbReference type="ARBA" id="ARBA00048473"/>
    </source>
</evidence>
<evidence type="ECO:0000256" key="2">
    <source>
        <dbReference type="ARBA" id="ARBA00006855"/>
    </source>
</evidence>
<keyword evidence="6" id="KW-0769">Symport</keyword>
<comment type="catalytic activity">
    <reaction evidence="10">
        <text>L-cystine(out) + H(+)(out) = L-cystine(in) + H(+)(in)</text>
        <dbReference type="Rhea" id="RHEA:66172"/>
        <dbReference type="ChEBI" id="CHEBI:15378"/>
        <dbReference type="ChEBI" id="CHEBI:35491"/>
    </reaction>
    <physiologicalReaction direction="left-to-right" evidence="10">
        <dbReference type="Rhea" id="RHEA:66173"/>
    </physiologicalReaction>
</comment>
<protein>
    <recommendedName>
        <fullName evidence="13">Cystinosin</fullName>
    </recommendedName>
</protein>
<keyword evidence="12" id="KW-1185">Reference proteome</keyword>
<reference evidence="11" key="2">
    <citation type="submission" date="2022-08" db="UniProtKB">
        <authorList>
            <consortium name="EnsemblMetazoa"/>
        </authorList>
    </citation>
    <scope>IDENTIFICATION</scope>
    <source>
        <strain evidence="11">STECLA/ALBI9_A</strain>
    </source>
</reference>
<evidence type="ECO:0000256" key="1">
    <source>
        <dbReference type="ARBA" id="ARBA00004155"/>
    </source>
</evidence>
<organism evidence="11 12">
    <name type="scientific">Anopheles albimanus</name>
    <name type="common">New world malaria mosquito</name>
    <dbReference type="NCBI Taxonomy" id="7167"/>
    <lineage>
        <taxon>Eukaryota</taxon>
        <taxon>Metazoa</taxon>
        <taxon>Ecdysozoa</taxon>
        <taxon>Arthropoda</taxon>
        <taxon>Hexapoda</taxon>
        <taxon>Insecta</taxon>
        <taxon>Pterygota</taxon>
        <taxon>Neoptera</taxon>
        <taxon>Endopterygota</taxon>
        <taxon>Diptera</taxon>
        <taxon>Nematocera</taxon>
        <taxon>Culicoidea</taxon>
        <taxon>Culicidae</taxon>
        <taxon>Anophelinae</taxon>
        <taxon>Anopheles</taxon>
    </lineage>
</organism>
<dbReference type="EnsemblMetazoa" id="AALB008653-RA">
    <property type="protein sequence ID" value="AALB008653-PA"/>
    <property type="gene ID" value="AALB008653"/>
</dbReference>
<dbReference type="STRING" id="7167.A0A182FQ34"/>
<dbReference type="AlphaFoldDB" id="A0A182FQ34"/>
<dbReference type="GO" id="GO:0015293">
    <property type="term" value="F:symporter activity"/>
    <property type="evidence" value="ECO:0007669"/>
    <property type="project" value="UniProtKB-KW"/>
</dbReference>
<name>A0A182FQ34_ANOAL</name>
<dbReference type="NCBIfam" id="TIGR00951">
    <property type="entry name" value="2A43"/>
    <property type="match status" value="1"/>
</dbReference>
<evidence type="ECO:0000256" key="8">
    <source>
        <dbReference type="ARBA" id="ARBA00023136"/>
    </source>
</evidence>
<evidence type="ECO:0000256" key="5">
    <source>
        <dbReference type="ARBA" id="ARBA00022737"/>
    </source>
</evidence>
<keyword evidence="7" id="KW-1133">Transmembrane helix</keyword>
<evidence type="ECO:0000256" key="4">
    <source>
        <dbReference type="ARBA" id="ARBA00022692"/>
    </source>
</evidence>
<dbReference type="FunFam" id="1.20.1280.290:FF:000016">
    <property type="entry name" value="Cystinosin homolog"/>
    <property type="match status" value="1"/>
</dbReference>
<comment type="similarity">
    <text evidence="2">Belongs to the cystinosin family.</text>
</comment>
<proteinExistence type="inferred from homology"/>
<sequence length="707" mass="80930">MDFSGFLISLAITILIGSDFKSNALQTSPSFQYELKIDPQSLTSTVGQGVNFTLIAQAYYCSEENATLLWSTEDEVTIIPPSIVLSSKCERNALQTEQYLVCISSEKQGRFLINSLPLPHRLADDSRLFAQLKVAQCRSLIIVSTVIGWMYTFCWTIGDYFQVWTNFKRKSVVGLSFDFLYLNVVGNFCYSTFNAVLFWNDHVEQEYFQRHPFGLNPVVPNDVGYALHAVFGNCVLIAQCLLYPSDGNVVSRPVKILIACYISLVTVVSGLAFWGQIFWLDFLYVLSYVKLSTNLIKYFPQVYMNFKRKSTVGFSISNRFLDMGGGILSLLQMILNCWNFAMSILWLLLLALSVVRAKEGDFSLAIVPKSIVVTFGDTPSIHVEANGYLPVPIKVHLAQQEEVQVLSNRTLTFSEGLRNDSVEVLLHPVRQGRFIIQPVIEPPGVVDGSRFFLLMKVAMYEPLIIVSLLIGWTYTACWSAGYYPQIWYNYRQKNVVGLSFDYLYINIVGHITYVIFNAFLYWNSYIEEEYYRRHPLGLNPVILNDIGFAAHAVFGTGFTIVQCRWYYNGGNTVSKPAKVIIGLFLLLIVATMSMAWLRYIHWLDFLYVLSYIKLLTTMVKYFPQAYMNYCRKSTVGFHIMNRLLDLAGGLFGILQMLINAWNFDDWTSIGGDPVKFGLGIFSILFDFVFMFQHYVLYRYVDYYCYYN</sequence>
<evidence type="ECO:0000256" key="3">
    <source>
        <dbReference type="ARBA" id="ARBA00022448"/>
    </source>
</evidence>
<keyword evidence="9" id="KW-0458">Lysosome</keyword>
<dbReference type="Pfam" id="PF04193">
    <property type="entry name" value="PQ-loop"/>
    <property type="match status" value="4"/>
</dbReference>
<dbReference type="VEuPathDB" id="VectorBase:AALB20_031787"/>
<reference evidence="11 12" key="1">
    <citation type="journal article" date="2017" name="G3 (Bethesda)">
        <title>The Physical Genome Mapping of Anopheles albimanus Corrected Scaffold Misassemblies and Identified Interarm Rearrangements in Genus Anopheles.</title>
        <authorList>
            <person name="Artemov G.N."/>
            <person name="Peery A.N."/>
            <person name="Jiang X."/>
            <person name="Tu Z."/>
            <person name="Stegniy V.N."/>
            <person name="Sharakhova M.V."/>
            <person name="Sharakhov I.V."/>
        </authorList>
    </citation>
    <scope>NUCLEOTIDE SEQUENCE [LARGE SCALE GENOMIC DNA]</scope>
    <source>
        <strain evidence="11 12">ALBI9_A</strain>
    </source>
</reference>
<accession>A0A182FQ34</accession>
<evidence type="ECO:0000313" key="12">
    <source>
        <dbReference type="Proteomes" id="UP000069272"/>
    </source>
</evidence>
<comment type="subcellular location">
    <subcellularLocation>
        <location evidence="1">Lysosome membrane</location>
        <topology evidence="1">Multi-pass membrane protein</topology>
    </subcellularLocation>
</comment>
<dbReference type="SMART" id="SM00679">
    <property type="entry name" value="CTNS"/>
    <property type="match status" value="4"/>
</dbReference>
<evidence type="ECO:0000256" key="7">
    <source>
        <dbReference type="ARBA" id="ARBA00022989"/>
    </source>
</evidence>
<evidence type="ECO:0000256" key="9">
    <source>
        <dbReference type="ARBA" id="ARBA00023228"/>
    </source>
</evidence>
<dbReference type="Proteomes" id="UP000069272">
    <property type="component" value="Chromosome 2R"/>
</dbReference>
<dbReference type="InterPro" id="IPR006603">
    <property type="entry name" value="PQ-loop_rpt"/>
</dbReference>
<dbReference type="GO" id="GO:0005765">
    <property type="term" value="C:lysosomal membrane"/>
    <property type="evidence" value="ECO:0007669"/>
    <property type="project" value="UniProtKB-SubCell"/>
</dbReference>
<dbReference type="PANTHER" id="PTHR13131">
    <property type="entry name" value="CYSTINOSIN"/>
    <property type="match status" value="1"/>
</dbReference>
<dbReference type="VEuPathDB" id="VectorBase:AALB008653"/>
<dbReference type="PANTHER" id="PTHR13131:SF5">
    <property type="entry name" value="CYSTINOSIN"/>
    <property type="match status" value="1"/>
</dbReference>
<evidence type="ECO:0008006" key="13">
    <source>
        <dbReference type="Google" id="ProtNLM"/>
    </source>
</evidence>
<keyword evidence="3" id="KW-0813">Transport</keyword>
<keyword evidence="8" id="KW-0472">Membrane</keyword>
<keyword evidence="4" id="KW-0812">Transmembrane</keyword>
<dbReference type="Gene3D" id="1.20.1280.290">
    <property type="match status" value="2"/>
</dbReference>